<gene>
    <name evidence="2" type="ORF">B296_00050762</name>
</gene>
<accession>A0A426YJT6</accession>
<comment type="caution">
    <text evidence="2">The sequence shown here is derived from an EMBL/GenBank/DDBJ whole genome shotgun (WGS) entry which is preliminary data.</text>
</comment>
<evidence type="ECO:0000313" key="2">
    <source>
        <dbReference type="EMBL" id="RRT51994.1"/>
    </source>
</evidence>
<dbReference type="EMBL" id="AMZH03011923">
    <property type="protein sequence ID" value="RRT51994.1"/>
    <property type="molecule type" value="Genomic_DNA"/>
</dbReference>
<organism evidence="2 3">
    <name type="scientific">Ensete ventricosum</name>
    <name type="common">Abyssinian banana</name>
    <name type="synonym">Musa ensete</name>
    <dbReference type="NCBI Taxonomy" id="4639"/>
    <lineage>
        <taxon>Eukaryota</taxon>
        <taxon>Viridiplantae</taxon>
        <taxon>Streptophyta</taxon>
        <taxon>Embryophyta</taxon>
        <taxon>Tracheophyta</taxon>
        <taxon>Spermatophyta</taxon>
        <taxon>Magnoliopsida</taxon>
        <taxon>Liliopsida</taxon>
        <taxon>Zingiberales</taxon>
        <taxon>Musaceae</taxon>
        <taxon>Ensete</taxon>
    </lineage>
</organism>
<feature type="region of interest" description="Disordered" evidence="1">
    <location>
        <begin position="262"/>
        <end position="301"/>
    </location>
</feature>
<evidence type="ECO:0000313" key="3">
    <source>
        <dbReference type="Proteomes" id="UP000287651"/>
    </source>
</evidence>
<name>A0A426YJT6_ENSVE</name>
<dbReference type="AlphaFoldDB" id="A0A426YJT6"/>
<feature type="compositionally biased region" description="Basic and acidic residues" evidence="1">
    <location>
        <begin position="262"/>
        <end position="274"/>
    </location>
</feature>
<reference evidence="2 3" key="1">
    <citation type="journal article" date="2014" name="Agronomy (Basel)">
        <title>A Draft Genome Sequence for Ensete ventricosum, the Drought-Tolerant Tree Against Hunger.</title>
        <authorList>
            <person name="Harrison J."/>
            <person name="Moore K.A."/>
            <person name="Paszkiewicz K."/>
            <person name="Jones T."/>
            <person name="Grant M."/>
            <person name="Ambacheew D."/>
            <person name="Muzemil S."/>
            <person name="Studholme D.J."/>
        </authorList>
    </citation>
    <scope>NUCLEOTIDE SEQUENCE [LARGE SCALE GENOMIC DNA]</scope>
</reference>
<dbReference type="Proteomes" id="UP000287651">
    <property type="component" value="Unassembled WGS sequence"/>
</dbReference>
<protein>
    <submittedName>
        <fullName evidence="2">Uncharacterized protein</fullName>
    </submittedName>
</protein>
<feature type="compositionally biased region" description="Basic and acidic residues" evidence="1">
    <location>
        <begin position="11"/>
        <end position="20"/>
    </location>
</feature>
<proteinExistence type="predicted"/>
<evidence type="ECO:0000256" key="1">
    <source>
        <dbReference type="SAM" id="MobiDB-lite"/>
    </source>
</evidence>
<feature type="region of interest" description="Disordered" evidence="1">
    <location>
        <begin position="1"/>
        <end position="20"/>
    </location>
</feature>
<sequence length="334" mass="36896">MSAMKPSSKRNSKDVDNRSSKWKDAVEIFTLEPGTKRPARSPDQSMEVSMSSANVHSEATSKDFPSSWNKLFYLWGVFRGRNISCFTDSPDLEEKPSGSSLNLEPNVQDQSIPDFSGLCSSHDMYDENSQELSRFDKFAKAKASMSSSCTNIQDFPTSGNKDRILYVELVPPVQNLHLAVAGDKVLTEQTSRSCSASCPYTSVSQLPNVPVAYPEPKLQIDLEQLPVETENDLTDLVMDYPSKIQPLPFCCLNDGIDRNTIDVGEGKRPRKTDSSPRLSPDVGINRNPEKPLAPAIDDGDDMPASLSLSLAFPATENPRTAKPTTQDEQLFFFA</sequence>